<keyword evidence="3" id="KW-0472">Membrane</keyword>
<dbReference type="PANTHER" id="PTHR10281">
    <property type="entry name" value="MEMBRANE-ASSOCIATED PROGESTERONE RECEPTOR COMPONENT-RELATED"/>
    <property type="match status" value="1"/>
</dbReference>
<dbReference type="AlphaFoldDB" id="A0A1J9RKQ3"/>
<feature type="region of interest" description="Disordered" evidence="2">
    <location>
        <begin position="1"/>
        <end position="41"/>
    </location>
</feature>
<dbReference type="PANTHER" id="PTHR10281:SF76">
    <property type="entry name" value="CALCUTTA CUP-RELATED"/>
    <property type="match status" value="1"/>
</dbReference>
<dbReference type="InterPro" id="IPR036400">
    <property type="entry name" value="Cyt_B5-like_heme/steroid_sf"/>
</dbReference>
<dbReference type="SMART" id="SM01117">
    <property type="entry name" value="Cyt-b5"/>
    <property type="match status" value="1"/>
</dbReference>
<keyword evidence="3" id="KW-1133">Transmembrane helix</keyword>
<feature type="transmembrane region" description="Helical" evidence="3">
    <location>
        <begin position="48"/>
        <end position="73"/>
    </location>
</feature>
<dbReference type="Gene3D" id="3.10.120.10">
    <property type="entry name" value="Cytochrome b5-like heme/steroid binding domain"/>
    <property type="match status" value="1"/>
</dbReference>
<reference evidence="5 6" key="1">
    <citation type="submission" date="2016-10" db="EMBL/GenBank/DDBJ databases">
        <title>Proteomics and genomics reveal pathogen-plant mechanisms compatible with a hemibiotrophic lifestyle of Diplodia corticola.</title>
        <authorList>
            <person name="Fernandes I."/>
            <person name="De Jonge R."/>
            <person name="Van De Peer Y."/>
            <person name="Devreese B."/>
            <person name="Alves A."/>
            <person name="Esteves A.C."/>
        </authorList>
    </citation>
    <scope>NUCLEOTIDE SEQUENCE [LARGE SCALE GENOMIC DNA]</scope>
    <source>
        <strain evidence="5 6">CBS 112549</strain>
    </source>
</reference>
<feature type="region of interest" description="Disordered" evidence="2">
    <location>
        <begin position="87"/>
        <end position="110"/>
    </location>
</feature>
<dbReference type="Proteomes" id="UP000183809">
    <property type="component" value="Unassembled WGS sequence"/>
</dbReference>
<dbReference type="RefSeq" id="XP_020125363.1">
    <property type="nucleotide sequence ID" value="XM_020279974.1"/>
</dbReference>
<comment type="caution">
    <text evidence="5">The sequence shown here is derived from an EMBL/GenBank/DDBJ whole genome shotgun (WGS) entry which is preliminary data.</text>
</comment>
<keyword evidence="6" id="KW-1185">Reference proteome</keyword>
<keyword evidence="3" id="KW-0812">Transmembrane</keyword>
<dbReference type="SUPFAM" id="SSF55856">
    <property type="entry name" value="Cytochrome b5-like heme/steroid binding domain"/>
    <property type="match status" value="1"/>
</dbReference>
<evidence type="ECO:0000313" key="6">
    <source>
        <dbReference type="Proteomes" id="UP000183809"/>
    </source>
</evidence>
<dbReference type="STRING" id="236234.A0A1J9RKQ3"/>
<feature type="compositionally biased region" description="Basic and acidic residues" evidence="2">
    <location>
        <begin position="380"/>
        <end position="392"/>
    </location>
</feature>
<feature type="region of interest" description="Disordered" evidence="2">
    <location>
        <begin position="360"/>
        <end position="392"/>
    </location>
</feature>
<gene>
    <name evidence="5" type="ORF">BKCO1_930006</name>
</gene>
<feature type="region of interest" description="Disordered" evidence="2">
    <location>
        <begin position="303"/>
        <end position="328"/>
    </location>
</feature>
<dbReference type="InterPro" id="IPR001199">
    <property type="entry name" value="Cyt_B5-like_heme/steroid-bd"/>
</dbReference>
<organism evidence="5 6">
    <name type="scientific">Diplodia corticola</name>
    <dbReference type="NCBI Taxonomy" id="236234"/>
    <lineage>
        <taxon>Eukaryota</taxon>
        <taxon>Fungi</taxon>
        <taxon>Dikarya</taxon>
        <taxon>Ascomycota</taxon>
        <taxon>Pezizomycotina</taxon>
        <taxon>Dothideomycetes</taxon>
        <taxon>Dothideomycetes incertae sedis</taxon>
        <taxon>Botryosphaeriales</taxon>
        <taxon>Botryosphaeriaceae</taxon>
        <taxon>Diplodia</taxon>
    </lineage>
</organism>
<evidence type="ECO:0000256" key="1">
    <source>
        <dbReference type="ARBA" id="ARBA00038357"/>
    </source>
</evidence>
<feature type="compositionally biased region" description="Low complexity" evidence="2">
    <location>
        <begin position="11"/>
        <end position="27"/>
    </location>
</feature>
<proteinExistence type="inferred from homology"/>
<evidence type="ECO:0000313" key="5">
    <source>
        <dbReference type="EMBL" id="OJD29103.1"/>
    </source>
</evidence>
<dbReference type="OrthoDB" id="10257697at2759"/>
<evidence type="ECO:0000256" key="2">
    <source>
        <dbReference type="SAM" id="MobiDB-lite"/>
    </source>
</evidence>
<dbReference type="GO" id="GO:0016020">
    <property type="term" value="C:membrane"/>
    <property type="evidence" value="ECO:0007669"/>
    <property type="project" value="TreeGrafter"/>
</dbReference>
<feature type="compositionally biased region" description="Acidic residues" evidence="2">
    <location>
        <begin position="304"/>
        <end position="316"/>
    </location>
</feature>
<dbReference type="EMBL" id="MNUE01000093">
    <property type="protein sequence ID" value="OJD29103.1"/>
    <property type="molecule type" value="Genomic_DNA"/>
</dbReference>
<evidence type="ECO:0000259" key="4">
    <source>
        <dbReference type="SMART" id="SM01117"/>
    </source>
</evidence>
<protein>
    <submittedName>
        <fullName evidence="5">Heme steroid binding domain protein</fullName>
    </submittedName>
</protein>
<dbReference type="GeneID" id="31020238"/>
<dbReference type="GO" id="GO:0012505">
    <property type="term" value="C:endomembrane system"/>
    <property type="evidence" value="ECO:0007669"/>
    <property type="project" value="TreeGrafter"/>
</dbReference>
<dbReference type="InterPro" id="IPR050577">
    <property type="entry name" value="MAPR/NEUFC/NENF-like"/>
</dbReference>
<comment type="similarity">
    <text evidence="1">Belongs to the cytochrome b5 family. MAPR subfamily.</text>
</comment>
<feature type="compositionally biased region" description="Low complexity" evidence="2">
    <location>
        <begin position="87"/>
        <end position="107"/>
    </location>
</feature>
<feature type="domain" description="Cytochrome b5 heme-binding" evidence="4">
    <location>
        <begin position="111"/>
        <end position="197"/>
    </location>
</feature>
<accession>A0A1J9RKQ3</accession>
<dbReference type="Pfam" id="PF00173">
    <property type="entry name" value="Cyt-b5"/>
    <property type="match status" value="1"/>
</dbReference>
<sequence>MAEVRQRKANASSDPTTAAAPPAASDSETNKQKKSSSTSAPSGYDVGILNVALAVGSILLLTAVAIGLAIHFLDPFQYLDLDDNSSSSSPSSSAAAASSKPNKDSPSLRTFTPTTLLPYTGATPNTPIYLSINNTVYDVSASPTFYGPGGPYAHFAGRDATRAWVTECFGSGLTPAEASDAAFAASQLASTLAGVDAMFLPLWLDEALGDAADGAPVDGDAAALFPAASVPPGTVLPERLRRQAKAMLERMPGGGVVGEGERAERREADAVEAREAVERALGKWVGFFAGAAGKYPVVGRMEEGEGEDGLEEDGEEPPALCEKAKRKRPVKGGRLEGVMGLMQKMMEGGADPAAAAAAGMAAGAGAGQGNGQMPDFVKQMLEKREREKKDKN</sequence>
<evidence type="ECO:0000256" key="3">
    <source>
        <dbReference type="SAM" id="Phobius"/>
    </source>
</evidence>
<name>A0A1J9RKQ3_9PEZI</name>